<organism evidence="2 3">
    <name type="scientific">Diaporthe vaccinii</name>
    <dbReference type="NCBI Taxonomy" id="105482"/>
    <lineage>
        <taxon>Eukaryota</taxon>
        <taxon>Fungi</taxon>
        <taxon>Dikarya</taxon>
        <taxon>Ascomycota</taxon>
        <taxon>Pezizomycotina</taxon>
        <taxon>Sordariomycetes</taxon>
        <taxon>Sordariomycetidae</taxon>
        <taxon>Diaporthales</taxon>
        <taxon>Diaporthaceae</taxon>
        <taxon>Diaporthe</taxon>
        <taxon>Diaporthe eres species complex</taxon>
    </lineage>
</organism>
<protein>
    <submittedName>
        <fullName evidence="2">Uncharacterized protein</fullName>
    </submittedName>
</protein>
<accession>A0ABR4F033</accession>
<evidence type="ECO:0000313" key="2">
    <source>
        <dbReference type="EMBL" id="KAL2288048.1"/>
    </source>
</evidence>
<keyword evidence="1" id="KW-1133">Transmembrane helix</keyword>
<feature type="transmembrane region" description="Helical" evidence="1">
    <location>
        <begin position="69"/>
        <end position="87"/>
    </location>
</feature>
<keyword evidence="3" id="KW-1185">Reference proteome</keyword>
<evidence type="ECO:0000313" key="3">
    <source>
        <dbReference type="Proteomes" id="UP001600888"/>
    </source>
</evidence>
<comment type="caution">
    <text evidence="2">The sequence shown here is derived from an EMBL/GenBank/DDBJ whole genome shotgun (WGS) entry which is preliminary data.</text>
</comment>
<sequence>MPGVVDRVVDYQRQHVVDEVGKGRVDFLYNSRPDLAGYLPLMKLRQGLIAAILAVPPSQELRASMGREFVPLWICWILGLAQVWYWWKLWRTGVRLMFLSGNPGVREDVERAGEVITTQRSGPSPRWWPWTTWTPSRRGARRSGL</sequence>
<proteinExistence type="predicted"/>
<reference evidence="2 3" key="1">
    <citation type="submission" date="2024-03" db="EMBL/GenBank/DDBJ databases">
        <title>A high-quality draft genome sequence of Diaporthe vaccinii, a causative agent of upright dieback and viscid rot disease in cranberry plants.</title>
        <authorList>
            <person name="Sarrasin M."/>
            <person name="Lang B.F."/>
            <person name="Burger G."/>
        </authorList>
    </citation>
    <scope>NUCLEOTIDE SEQUENCE [LARGE SCALE GENOMIC DNA]</scope>
    <source>
        <strain evidence="2 3">IS7</strain>
    </source>
</reference>
<name>A0ABR4F033_9PEZI</name>
<dbReference type="EMBL" id="JBAWTH010000018">
    <property type="protein sequence ID" value="KAL2288048.1"/>
    <property type="molecule type" value="Genomic_DNA"/>
</dbReference>
<evidence type="ECO:0000256" key="1">
    <source>
        <dbReference type="SAM" id="Phobius"/>
    </source>
</evidence>
<gene>
    <name evidence="2" type="ORF">FJTKL_04774</name>
</gene>
<dbReference type="Proteomes" id="UP001600888">
    <property type="component" value="Unassembled WGS sequence"/>
</dbReference>
<keyword evidence="1" id="KW-0472">Membrane</keyword>
<keyword evidence="1" id="KW-0812">Transmembrane</keyword>